<organism evidence="2 4">
    <name type="scientific">Dioscorea cayennensis subsp. rotundata</name>
    <name type="common">White Guinea yam</name>
    <name type="synonym">Dioscorea rotundata</name>
    <dbReference type="NCBI Taxonomy" id="55577"/>
    <lineage>
        <taxon>Eukaryota</taxon>
        <taxon>Viridiplantae</taxon>
        <taxon>Streptophyta</taxon>
        <taxon>Embryophyta</taxon>
        <taxon>Tracheophyta</taxon>
        <taxon>Spermatophyta</taxon>
        <taxon>Magnoliopsida</taxon>
        <taxon>Liliopsida</taxon>
        <taxon>Dioscoreales</taxon>
        <taxon>Dioscoreaceae</taxon>
        <taxon>Dioscorea</taxon>
    </lineage>
</organism>
<evidence type="ECO:0000313" key="2">
    <source>
        <dbReference type="Proteomes" id="UP001515500"/>
    </source>
</evidence>
<name>A0AB40BQW6_DIOCR</name>
<evidence type="ECO:0000313" key="5">
    <source>
        <dbReference type="RefSeq" id="XP_039129856.1"/>
    </source>
</evidence>
<dbReference type="RefSeq" id="XP_039129856.1">
    <property type="nucleotide sequence ID" value="XM_039273922.1"/>
</dbReference>
<dbReference type="GeneID" id="120265977"/>
<evidence type="ECO:0000313" key="3">
    <source>
        <dbReference type="RefSeq" id="XP_039129854.1"/>
    </source>
</evidence>
<keyword evidence="1" id="KW-0472">Membrane</keyword>
<dbReference type="RefSeq" id="XP_039129854.1">
    <property type="nucleotide sequence ID" value="XM_039273920.1"/>
</dbReference>
<gene>
    <name evidence="3 4 5 6" type="primary">LOC120265977</name>
</gene>
<dbReference type="PANTHER" id="PTHR33710:SF64">
    <property type="entry name" value="ENDONUCLEASE_EXONUCLEASE_PHOSPHATASE DOMAIN-CONTAINING PROTEIN"/>
    <property type="match status" value="1"/>
</dbReference>
<feature type="transmembrane region" description="Helical" evidence="1">
    <location>
        <begin position="34"/>
        <end position="53"/>
    </location>
</feature>
<keyword evidence="2" id="KW-1185">Reference proteome</keyword>
<evidence type="ECO:0000313" key="6">
    <source>
        <dbReference type="RefSeq" id="XP_039129857.1"/>
    </source>
</evidence>
<protein>
    <submittedName>
        <fullName evidence="3 4">Uncharacterized protein LOC120265977 isoform X1</fullName>
    </submittedName>
</protein>
<dbReference type="RefSeq" id="XP_039129855.1">
    <property type="nucleotide sequence ID" value="XM_039273921.1"/>
</dbReference>
<dbReference type="AlphaFoldDB" id="A0AB40BQW6"/>
<accession>A0AB40BQW6</accession>
<reference evidence="3 4" key="1">
    <citation type="submission" date="2025-04" db="UniProtKB">
        <authorList>
            <consortium name="RefSeq"/>
        </authorList>
    </citation>
    <scope>IDENTIFICATION</scope>
</reference>
<evidence type="ECO:0000256" key="1">
    <source>
        <dbReference type="SAM" id="Phobius"/>
    </source>
</evidence>
<keyword evidence="1" id="KW-0812">Transmembrane</keyword>
<dbReference type="SUPFAM" id="SSF56219">
    <property type="entry name" value="DNase I-like"/>
    <property type="match status" value="1"/>
</dbReference>
<dbReference type="Proteomes" id="UP001515500">
    <property type="component" value="Chromosome 7"/>
</dbReference>
<dbReference type="Gene3D" id="3.60.10.10">
    <property type="entry name" value="Endonuclease/exonuclease/phosphatase"/>
    <property type="match status" value="1"/>
</dbReference>
<proteinExistence type="predicted"/>
<dbReference type="PANTHER" id="PTHR33710">
    <property type="entry name" value="BNAC02G09200D PROTEIN"/>
    <property type="match status" value="1"/>
</dbReference>
<evidence type="ECO:0000313" key="4">
    <source>
        <dbReference type="RefSeq" id="XP_039129855.1"/>
    </source>
</evidence>
<keyword evidence="1" id="KW-1133">Transmembrane helix</keyword>
<dbReference type="InterPro" id="IPR036691">
    <property type="entry name" value="Endo/exonu/phosph_ase_sf"/>
</dbReference>
<dbReference type="RefSeq" id="XP_039129857.1">
    <property type="nucleotide sequence ID" value="XM_039273923.1"/>
</dbReference>
<sequence>MILCEGSSQTFFCLVETKSNKNCIHRLCGTFSKFWDWAAILSIGLFGGIIVLWRRDFGLVTLVANSRSVLHLVISSDNISWILSVVYNSQVFTLQNLICKNLSGISALNTRFLTGDFNAIISDEEHRGGSFRNYISKASLCSSFILKNNLINFGYIGPSFTWCNAHSGLSRRWARLDRYLANPRWISLFKNFSNRHLPRTNYDHSPIFLSIFSFPHSFNKRIFILKNFWFDYAGCNDSVVKAWNSPSLASPMHSFSHFISQTKHNIRRWKAFGVHHLDKKIKNIEVEIQNIEGATSSIDSSWQQTWVQALYNRHSALLRQNSIY</sequence>